<evidence type="ECO:0000313" key="2">
    <source>
        <dbReference type="Proteomes" id="UP001060215"/>
    </source>
</evidence>
<gene>
    <name evidence="1" type="ORF">LOK49_LG05G02609</name>
</gene>
<dbReference type="EMBL" id="CM045761">
    <property type="protein sequence ID" value="KAI8016456.1"/>
    <property type="molecule type" value="Genomic_DNA"/>
</dbReference>
<comment type="caution">
    <text evidence="1">The sequence shown here is derived from an EMBL/GenBank/DDBJ whole genome shotgun (WGS) entry which is preliminary data.</text>
</comment>
<reference evidence="1 2" key="1">
    <citation type="journal article" date="2022" name="Plant J.">
        <title>Chromosome-level genome of Camellia lanceoleosa provides a valuable resource for understanding genome evolution and self-incompatibility.</title>
        <authorList>
            <person name="Gong W."/>
            <person name="Xiao S."/>
            <person name="Wang L."/>
            <person name="Liao Z."/>
            <person name="Chang Y."/>
            <person name="Mo W."/>
            <person name="Hu G."/>
            <person name="Li W."/>
            <person name="Zhao G."/>
            <person name="Zhu H."/>
            <person name="Hu X."/>
            <person name="Ji K."/>
            <person name="Xiang X."/>
            <person name="Song Q."/>
            <person name="Yuan D."/>
            <person name="Jin S."/>
            <person name="Zhang L."/>
        </authorList>
    </citation>
    <scope>NUCLEOTIDE SEQUENCE [LARGE SCALE GENOMIC DNA]</scope>
    <source>
        <strain evidence="1">SQ_2022a</strain>
    </source>
</reference>
<keyword evidence="2" id="KW-1185">Reference proteome</keyword>
<organism evidence="1 2">
    <name type="scientific">Camellia lanceoleosa</name>
    <dbReference type="NCBI Taxonomy" id="1840588"/>
    <lineage>
        <taxon>Eukaryota</taxon>
        <taxon>Viridiplantae</taxon>
        <taxon>Streptophyta</taxon>
        <taxon>Embryophyta</taxon>
        <taxon>Tracheophyta</taxon>
        <taxon>Spermatophyta</taxon>
        <taxon>Magnoliopsida</taxon>
        <taxon>eudicotyledons</taxon>
        <taxon>Gunneridae</taxon>
        <taxon>Pentapetalae</taxon>
        <taxon>asterids</taxon>
        <taxon>Ericales</taxon>
        <taxon>Theaceae</taxon>
        <taxon>Camellia</taxon>
    </lineage>
</organism>
<sequence>MKNTHWRGHEETKMMKNTRQLLIYKKNEETEMKMKRRRAEEEHSPEGFISLRRHLHRSEEMLLLLKKKTKKPALGLRLFAAVAAAAELEKYFSTGNIDIVLWKFDTTKYYCIVIDAPGHPDFINSTTGSFEAEYYAN</sequence>
<protein>
    <submittedName>
        <fullName evidence="1">Elongation factor 1-alpha</fullName>
    </submittedName>
</protein>
<dbReference type="Proteomes" id="UP001060215">
    <property type="component" value="Chromosome 4"/>
</dbReference>
<accession>A0ACC0HTG5</accession>
<proteinExistence type="predicted"/>
<keyword evidence="1" id="KW-0251">Elongation factor</keyword>
<keyword evidence="1" id="KW-0648">Protein biosynthesis</keyword>
<name>A0ACC0HTG5_9ERIC</name>
<evidence type="ECO:0000313" key="1">
    <source>
        <dbReference type="EMBL" id="KAI8016456.1"/>
    </source>
</evidence>